<organism evidence="2 3">
    <name type="scientific">Elizabethkingia meningoseptica</name>
    <name type="common">Chryseobacterium meningosepticum</name>
    <dbReference type="NCBI Taxonomy" id="238"/>
    <lineage>
        <taxon>Bacteria</taxon>
        <taxon>Pseudomonadati</taxon>
        <taxon>Bacteroidota</taxon>
        <taxon>Flavobacteriia</taxon>
        <taxon>Flavobacteriales</taxon>
        <taxon>Weeksellaceae</taxon>
        <taxon>Elizabethkingia</taxon>
    </lineage>
</organism>
<dbReference type="Gene3D" id="3.40.630.30">
    <property type="match status" value="1"/>
</dbReference>
<feature type="domain" description="N-acetyltransferase" evidence="1">
    <location>
        <begin position="5"/>
        <end position="171"/>
    </location>
</feature>
<gene>
    <name evidence="2" type="ORF">BMF97_17560</name>
</gene>
<evidence type="ECO:0000259" key="1">
    <source>
        <dbReference type="PROSITE" id="PS51186"/>
    </source>
</evidence>
<dbReference type="InterPro" id="IPR016181">
    <property type="entry name" value="Acyl_CoA_acyltransferase"/>
</dbReference>
<evidence type="ECO:0000313" key="3">
    <source>
        <dbReference type="Proteomes" id="UP000188947"/>
    </source>
</evidence>
<dbReference type="AlphaFoldDB" id="A0A1V3TWA6"/>
<dbReference type="CDD" id="cd04301">
    <property type="entry name" value="NAT_SF"/>
    <property type="match status" value="1"/>
</dbReference>
<proteinExistence type="predicted"/>
<keyword evidence="3" id="KW-1185">Reference proteome</keyword>
<keyword evidence="2" id="KW-0808">Transferase</keyword>
<dbReference type="GO" id="GO:0016747">
    <property type="term" value="F:acyltransferase activity, transferring groups other than amino-acyl groups"/>
    <property type="evidence" value="ECO:0007669"/>
    <property type="project" value="InterPro"/>
</dbReference>
<dbReference type="EMBL" id="MPOG01000019">
    <property type="protein sequence ID" value="OOH93270.1"/>
    <property type="molecule type" value="Genomic_DNA"/>
</dbReference>
<dbReference type="PROSITE" id="PS51186">
    <property type="entry name" value="GNAT"/>
    <property type="match status" value="1"/>
</dbReference>
<reference evidence="2 3" key="1">
    <citation type="submission" date="2016-11" db="EMBL/GenBank/DDBJ databases">
        <title>Genome sequence and comparative genomic analysis of clinical strain Elizabethkingia meningoseptica 61421 PRCM.</title>
        <authorList>
            <person name="Wang M."/>
            <person name="Hu S."/>
            <person name="Cao L."/>
            <person name="Jiang T."/>
            <person name="Zhou Y."/>
            <person name="Ming D."/>
        </authorList>
    </citation>
    <scope>NUCLEOTIDE SEQUENCE [LARGE SCALE GENOMIC DNA]</scope>
    <source>
        <strain evidence="2 3">61421 PRCM</strain>
    </source>
</reference>
<dbReference type="OrthoDB" id="9796381at2"/>
<dbReference type="RefSeq" id="WP_069215242.1">
    <property type="nucleotide sequence ID" value="NZ_CP016378.1"/>
</dbReference>
<comment type="caution">
    <text evidence="2">The sequence shown here is derived from an EMBL/GenBank/DDBJ whole genome shotgun (WGS) entry which is preliminary data.</text>
</comment>
<dbReference type="Proteomes" id="UP000188947">
    <property type="component" value="Unassembled WGS sequence"/>
</dbReference>
<protein>
    <submittedName>
        <fullName evidence="2">GNAT family N-acetyltransferase</fullName>
    </submittedName>
</protein>
<accession>A0A1V3TWA6</accession>
<dbReference type="STRING" id="238.BBD35_05075"/>
<evidence type="ECO:0000313" key="2">
    <source>
        <dbReference type="EMBL" id="OOH93270.1"/>
    </source>
</evidence>
<dbReference type="SUPFAM" id="SSF55729">
    <property type="entry name" value="Acyl-CoA N-acyltransferases (Nat)"/>
    <property type="match status" value="1"/>
</dbReference>
<sequence>MEEILDFRSAEEKDKDIIWEILQQAIERRRKDGSKQWQDGYPNVQTVETDIEKGNGYVVTLNGEVVIYAALIFNHEPAYENIEGKWLTNGEFMVVHRVAVSEKVAGKGMVKKLFTMMEDFAKSREVYSIKVDTNFDNLAMLAILEKLGYTFCGEVVFRDSPRKAFEKVLEA</sequence>
<dbReference type="eggNOG" id="COG1247">
    <property type="taxonomic scope" value="Bacteria"/>
</dbReference>
<name>A0A1V3TWA6_ELIME</name>
<dbReference type="Pfam" id="PF00583">
    <property type="entry name" value="Acetyltransf_1"/>
    <property type="match status" value="1"/>
</dbReference>
<dbReference type="InterPro" id="IPR000182">
    <property type="entry name" value="GNAT_dom"/>
</dbReference>